<dbReference type="RefSeq" id="WP_261517279.1">
    <property type="nucleotide sequence ID" value="NZ_JAODNV010000050.1"/>
</dbReference>
<comment type="caution">
    <text evidence="2">The sequence shown here is derived from an EMBL/GenBank/DDBJ whole genome shotgun (WGS) entry which is preliminary data.</text>
</comment>
<evidence type="ECO:0000313" key="2">
    <source>
        <dbReference type="EMBL" id="MCT8992335.1"/>
    </source>
</evidence>
<evidence type="ECO:0000313" key="3">
    <source>
        <dbReference type="Proteomes" id="UP001149009"/>
    </source>
</evidence>
<name>A0A9X2XB61_9HYPH</name>
<accession>A0A9X2XB61</accession>
<reference evidence="2" key="1">
    <citation type="submission" date="2022-08" db="EMBL/GenBank/DDBJ databases">
        <title>Chelativorans sichuanense sp. nov., a paraffin oil-degrading bacterium isolated from a mixture of oil-based drill cuttings and paddy soil.</title>
        <authorList>
            <person name="Yu J."/>
            <person name="Liu H."/>
            <person name="Chen Q."/>
        </authorList>
    </citation>
    <scope>NUCLEOTIDE SEQUENCE</scope>
    <source>
        <strain evidence="2">SCAU 2101</strain>
    </source>
</reference>
<keyword evidence="3" id="KW-1185">Reference proteome</keyword>
<proteinExistence type="predicted"/>
<feature type="signal peptide" evidence="1">
    <location>
        <begin position="1"/>
        <end position="20"/>
    </location>
</feature>
<protein>
    <submittedName>
        <fullName evidence="2">DUF1344 domain-containing protein</fullName>
    </submittedName>
</protein>
<evidence type="ECO:0000256" key="1">
    <source>
        <dbReference type="SAM" id="SignalP"/>
    </source>
</evidence>
<organism evidence="2 3">
    <name type="scientific">Chelativorans petroleitrophicus</name>
    <dbReference type="NCBI Taxonomy" id="2975484"/>
    <lineage>
        <taxon>Bacteria</taxon>
        <taxon>Pseudomonadati</taxon>
        <taxon>Pseudomonadota</taxon>
        <taxon>Alphaproteobacteria</taxon>
        <taxon>Hyphomicrobiales</taxon>
        <taxon>Phyllobacteriaceae</taxon>
        <taxon>Chelativorans</taxon>
    </lineage>
</organism>
<dbReference type="Proteomes" id="UP001149009">
    <property type="component" value="Unassembled WGS sequence"/>
</dbReference>
<gene>
    <name evidence="2" type="ORF">NYR54_19045</name>
</gene>
<feature type="chain" id="PRO_5040846496" evidence="1">
    <location>
        <begin position="21"/>
        <end position="83"/>
    </location>
</feature>
<dbReference type="AlphaFoldDB" id="A0A9X2XB61"/>
<dbReference type="Pfam" id="PF07076">
    <property type="entry name" value="DUF1344"/>
    <property type="match status" value="1"/>
</dbReference>
<sequence length="83" mass="8969">MRTLLGAVALLAISAAPGFAEQVTDVIEDMNERANTLKLQDGSEYILPETFSLDTVKVGDTVVITYEQGEGGQKIATEVQLQR</sequence>
<dbReference type="EMBL" id="JAODNV010000050">
    <property type="protein sequence ID" value="MCT8992335.1"/>
    <property type="molecule type" value="Genomic_DNA"/>
</dbReference>
<keyword evidence="1" id="KW-0732">Signal</keyword>
<dbReference type="InterPro" id="IPR009780">
    <property type="entry name" value="DUF1344"/>
</dbReference>